<evidence type="ECO:0000256" key="3">
    <source>
        <dbReference type="ARBA" id="ARBA00013025"/>
    </source>
</evidence>
<keyword evidence="5" id="KW-0479">Metal-binding</keyword>
<evidence type="ECO:0000313" key="14">
    <source>
        <dbReference type="EMBL" id="TWH77589.1"/>
    </source>
</evidence>
<dbReference type="PROSITE" id="PS01012">
    <property type="entry name" value="FOLYLPOLYGLU_SYNT_2"/>
    <property type="match status" value="1"/>
</dbReference>
<dbReference type="GO" id="GO:0005737">
    <property type="term" value="C:cytoplasm"/>
    <property type="evidence" value="ECO:0007669"/>
    <property type="project" value="TreeGrafter"/>
</dbReference>
<dbReference type="GO" id="GO:0004326">
    <property type="term" value="F:tetrahydrofolylpolyglutamate synthase activity"/>
    <property type="evidence" value="ECO:0007669"/>
    <property type="project" value="UniProtKB-EC"/>
</dbReference>
<dbReference type="PANTHER" id="PTHR11136:SF0">
    <property type="entry name" value="DIHYDROFOLATE SYNTHETASE-RELATED"/>
    <property type="match status" value="1"/>
</dbReference>
<dbReference type="GO" id="GO:0005524">
    <property type="term" value="F:ATP binding"/>
    <property type="evidence" value="ECO:0007669"/>
    <property type="project" value="UniProtKB-KW"/>
</dbReference>
<evidence type="ECO:0000256" key="11">
    <source>
        <dbReference type="PIRNR" id="PIRNR001563"/>
    </source>
</evidence>
<dbReference type="GO" id="GO:0008841">
    <property type="term" value="F:dihydrofolate synthase activity"/>
    <property type="evidence" value="ECO:0007669"/>
    <property type="project" value="TreeGrafter"/>
</dbReference>
<keyword evidence="15" id="KW-1185">Reference proteome</keyword>
<dbReference type="OrthoDB" id="9809356at2"/>
<sequence length="437" mass="49388">MNYEESIEFIHSTYKFGSKLGLENITRLTELLGNPQDSYKIIHVAGTNGKGSTSNMIHDVLMASGYKTGLFISPFLEEFTERIQVNKHHIDKESLAKITSLVKEKIAVMLEEGYNHPTEFEVVTAIGFKYFQEQNIDFLVLEVGMGGRFDATNVVKDTLVSVITSISFDHMEYLGDTLEKIAFEKAGIIKENSSVIIYPQAENVVKTISDVAEGKNSNVYVVNIKDIEKTRGNLTGQWFNYLKKDVFSLSETKMNFLGEHQLYNVLTALRALEIVKTSGYNVTEESIKEGLFTCRFAGRFEILRENPVIVLDGGHNINGIEYFSKAVKENFKENKITLFFGMLKDKNPEDVLPFIIPLCKKVYTLTPNNPRAMKSEDLASLIREHYEVEVAPLNSYEDTLPILNAAKKEDCIAFVGSLYMIGDIRTLLKNNGFIENK</sequence>
<dbReference type="InterPro" id="IPR001645">
    <property type="entry name" value="Folylpolyglutamate_synth"/>
</dbReference>
<evidence type="ECO:0000313" key="15">
    <source>
        <dbReference type="Proteomes" id="UP000315343"/>
    </source>
</evidence>
<evidence type="ECO:0000256" key="8">
    <source>
        <dbReference type="ARBA" id="ARBA00022842"/>
    </source>
</evidence>
<reference evidence="14 15" key="1">
    <citation type="submission" date="2019-07" db="EMBL/GenBank/DDBJ databases">
        <title>Genomic Encyclopedia of Type Strains, Phase I: the one thousand microbial genomes (KMG-I) project.</title>
        <authorList>
            <person name="Kyrpides N."/>
        </authorList>
    </citation>
    <scope>NUCLEOTIDE SEQUENCE [LARGE SCALE GENOMIC DNA]</scope>
    <source>
        <strain evidence="14 15">DSM 13558</strain>
    </source>
</reference>
<dbReference type="PANTHER" id="PTHR11136">
    <property type="entry name" value="FOLYLPOLYGLUTAMATE SYNTHASE-RELATED"/>
    <property type="match status" value="1"/>
</dbReference>
<comment type="catalytic activity">
    <reaction evidence="10">
        <text>(6S)-5,6,7,8-tetrahydrofolyl-(gamma-L-Glu)(n) + L-glutamate + ATP = (6S)-5,6,7,8-tetrahydrofolyl-(gamma-L-Glu)(n+1) + ADP + phosphate + H(+)</text>
        <dbReference type="Rhea" id="RHEA:10580"/>
        <dbReference type="Rhea" id="RHEA-COMP:14738"/>
        <dbReference type="Rhea" id="RHEA-COMP:14740"/>
        <dbReference type="ChEBI" id="CHEBI:15378"/>
        <dbReference type="ChEBI" id="CHEBI:29985"/>
        <dbReference type="ChEBI" id="CHEBI:30616"/>
        <dbReference type="ChEBI" id="CHEBI:43474"/>
        <dbReference type="ChEBI" id="CHEBI:141005"/>
        <dbReference type="ChEBI" id="CHEBI:456216"/>
        <dbReference type="EC" id="6.3.2.17"/>
    </reaction>
</comment>
<dbReference type="SUPFAM" id="SSF53244">
    <property type="entry name" value="MurD-like peptide ligases, peptide-binding domain"/>
    <property type="match status" value="1"/>
</dbReference>
<dbReference type="InterPro" id="IPR018109">
    <property type="entry name" value="Folylpolyglutamate_synth_CS"/>
</dbReference>
<dbReference type="InterPro" id="IPR013221">
    <property type="entry name" value="Mur_ligase_cen"/>
</dbReference>
<accession>A0A562J2U7</accession>
<evidence type="ECO:0000256" key="10">
    <source>
        <dbReference type="ARBA" id="ARBA00047493"/>
    </source>
</evidence>
<evidence type="ECO:0000256" key="2">
    <source>
        <dbReference type="ARBA" id="ARBA00008276"/>
    </source>
</evidence>
<proteinExistence type="inferred from homology"/>
<keyword evidence="7 11" id="KW-0067">ATP-binding</keyword>
<dbReference type="InterPro" id="IPR036615">
    <property type="entry name" value="Mur_ligase_C_dom_sf"/>
</dbReference>
<dbReference type="Pfam" id="PF08245">
    <property type="entry name" value="Mur_ligase_M"/>
    <property type="match status" value="1"/>
</dbReference>
<evidence type="ECO:0000256" key="4">
    <source>
        <dbReference type="ARBA" id="ARBA00022598"/>
    </source>
</evidence>
<comment type="similarity">
    <text evidence="2 11">Belongs to the folylpolyglutamate synthase family.</text>
</comment>
<evidence type="ECO:0000256" key="9">
    <source>
        <dbReference type="ARBA" id="ARBA00030592"/>
    </source>
</evidence>
<dbReference type="Gene3D" id="3.40.1190.10">
    <property type="entry name" value="Mur-like, catalytic domain"/>
    <property type="match status" value="1"/>
</dbReference>
<evidence type="ECO:0000256" key="7">
    <source>
        <dbReference type="ARBA" id="ARBA00022840"/>
    </source>
</evidence>
<feature type="domain" description="Mur ligase central" evidence="13">
    <location>
        <begin position="44"/>
        <end position="271"/>
    </location>
</feature>
<dbReference type="SUPFAM" id="SSF53623">
    <property type="entry name" value="MurD-like peptide ligases, catalytic domain"/>
    <property type="match status" value="1"/>
</dbReference>
<protein>
    <recommendedName>
        <fullName evidence="3">tetrahydrofolate synthase</fullName>
        <ecNumber evidence="3">6.3.2.17</ecNumber>
    </recommendedName>
    <alternativeName>
        <fullName evidence="9">Tetrahydrofolylpolyglutamate synthase</fullName>
    </alternativeName>
</protein>
<dbReference type="InterPro" id="IPR004101">
    <property type="entry name" value="Mur_ligase_C"/>
</dbReference>
<gene>
    <name evidence="14" type="ORF">LY60_03355</name>
</gene>
<dbReference type="EC" id="6.3.2.17" evidence="3"/>
<comment type="caution">
    <text evidence="14">The sequence shown here is derived from an EMBL/GenBank/DDBJ whole genome shotgun (WGS) entry which is preliminary data.</text>
</comment>
<dbReference type="EMBL" id="VLKH01000013">
    <property type="protein sequence ID" value="TWH77589.1"/>
    <property type="molecule type" value="Genomic_DNA"/>
</dbReference>
<dbReference type="RefSeq" id="WP_145086415.1">
    <property type="nucleotide sequence ID" value="NZ_JBCFAR010000007.1"/>
</dbReference>
<dbReference type="PIRSF" id="PIRSF001563">
    <property type="entry name" value="Folylpolyglu_synth"/>
    <property type="match status" value="1"/>
</dbReference>
<evidence type="ECO:0000256" key="6">
    <source>
        <dbReference type="ARBA" id="ARBA00022741"/>
    </source>
</evidence>
<dbReference type="AlphaFoldDB" id="A0A562J2U7"/>
<keyword evidence="4 11" id="KW-0436">Ligase</keyword>
<name>A0A562J2U7_9FIRM</name>
<dbReference type="InterPro" id="IPR036565">
    <property type="entry name" value="Mur-like_cat_sf"/>
</dbReference>
<evidence type="ECO:0000259" key="13">
    <source>
        <dbReference type="Pfam" id="PF08245"/>
    </source>
</evidence>
<dbReference type="Gene3D" id="3.90.190.20">
    <property type="entry name" value="Mur ligase, C-terminal domain"/>
    <property type="match status" value="1"/>
</dbReference>
<organism evidence="14 15">
    <name type="scientific">Sedimentibacter saalensis</name>
    <dbReference type="NCBI Taxonomy" id="130788"/>
    <lineage>
        <taxon>Bacteria</taxon>
        <taxon>Bacillati</taxon>
        <taxon>Bacillota</taxon>
        <taxon>Tissierellia</taxon>
        <taxon>Sedimentibacter</taxon>
    </lineage>
</organism>
<evidence type="ECO:0000256" key="1">
    <source>
        <dbReference type="ARBA" id="ARBA00001946"/>
    </source>
</evidence>
<evidence type="ECO:0000259" key="12">
    <source>
        <dbReference type="Pfam" id="PF02875"/>
    </source>
</evidence>
<evidence type="ECO:0000256" key="5">
    <source>
        <dbReference type="ARBA" id="ARBA00022723"/>
    </source>
</evidence>
<dbReference type="NCBIfam" id="TIGR01499">
    <property type="entry name" value="folC"/>
    <property type="match status" value="1"/>
</dbReference>
<keyword evidence="6 11" id="KW-0547">Nucleotide-binding</keyword>
<dbReference type="Pfam" id="PF02875">
    <property type="entry name" value="Mur_ligase_C"/>
    <property type="match status" value="1"/>
</dbReference>
<dbReference type="Proteomes" id="UP000315343">
    <property type="component" value="Unassembled WGS sequence"/>
</dbReference>
<comment type="cofactor">
    <cofactor evidence="1">
        <name>Mg(2+)</name>
        <dbReference type="ChEBI" id="CHEBI:18420"/>
    </cofactor>
</comment>
<feature type="domain" description="Mur ligase C-terminal" evidence="12">
    <location>
        <begin position="298"/>
        <end position="417"/>
    </location>
</feature>
<dbReference type="GO" id="GO:0046872">
    <property type="term" value="F:metal ion binding"/>
    <property type="evidence" value="ECO:0007669"/>
    <property type="project" value="UniProtKB-KW"/>
</dbReference>
<keyword evidence="8" id="KW-0460">Magnesium</keyword>
<dbReference type="FunFam" id="3.40.1190.10:FF:000011">
    <property type="entry name" value="Folylpolyglutamate synthase/dihydrofolate synthase"/>
    <property type="match status" value="1"/>
</dbReference>